<organism evidence="1 2">
    <name type="scientific">Uruburuella suis</name>
    <dbReference type="NCBI Taxonomy" id="252130"/>
    <lineage>
        <taxon>Bacteria</taxon>
        <taxon>Pseudomonadati</taxon>
        <taxon>Pseudomonadota</taxon>
        <taxon>Betaproteobacteria</taxon>
        <taxon>Neisseriales</taxon>
        <taxon>Neisseriaceae</taxon>
        <taxon>Uruburuella</taxon>
    </lineage>
</organism>
<dbReference type="RefSeq" id="WP_132954781.1">
    <property type="nucleotide sequence ID" value="NZ_CALJUB010000061.1"/>
</dbReference>
<accession>A0AAE9GYV0</accession>
<name>A0AAE9GYV0_9NEIS</name>
<reference evidence="1" key="2">
    <citation type="journal article" date="2022" name="Res Sq">
        <title>Evolution of multicellular longitudinally dividing oral cavity symbionts (Neisseriaceae).</title>
        <authorList>
            <person name="Nyongesa S."/>
            <person name="Weber P."/>
            <person name="Bernet E."/>
            <person name="Pullido F."/>
            <person name="Nieckarz M."/>
            <person name="Delaby M."/>
            <person name="Nieves C."/>
            <person name="Viehboeck T."/>
            <person name="Krause N."/>
            <person name="Rivera-Millot A."/>
            <person name="Nakamura A."/>
            <person name="Vischer N."/>
            <person name="VanNieuwenhze M."/>
            <person name="Brun Y."/>
            <person name="Cava F."/>
            <person name="Bulgheresi S."/>
            <person name="Veyrier F."/>
        </authorList>
    </citation>
    <scope>NUCLEOTIDE SEQUENCE</scope>
    <source>
        <strain evidence="1">1258/02</strain>
    </source>
</reference>
<proteinExistence type="predicted"/>
<protein>
    <submittedName>
        <fullName evidence="1">Uncharacterized protein</fullName>
    </submittedName>
</protein>
<dbReference type="KEGG" id="usu:LVJ78_04600"/>
<reference evidence="1" key="1">
    <citation type="submission" date="2021-12" db="EMBL/GenBank/DDBJ databases">
        <authorList>
            <person name="Veyrier F.J."/>
        </authorList>
    </citation>
    <scope>NUCLEOTIDE SEQUENCE</scope>
    <source>
        <strain evidence="1">1258/02</strain>
    </source>
</reference>
<gene>
    <name evidence="1" type="ORF">LVJ78_04600</name>
</gene>
<sequence>MSTIQKAINYADALQNANKIIETFQKPVDSKTSLDGLDATIAAISLAATGAAIIASAQNSGKTGVAQVGAAISTGAAFQLNGAVASASLASVACM</sequence>
<evidence type="ECO:0000313" key="2">
    <source>
        <dbReference type="Proteomes" id="UP000829756"/>
    </source>
</evidence>
<dbReference type="Proteomes" id="UP000829756">
    <property type="component" value="Chromosome"/>
</dbReference>
<dbReference type="AlphaFoldDB" id="A0AAE9GYV0"/>
<evidence type="ECO:0000313" key="1">
    <source>
        <dbReference type="EMBL" id="UOO80293.1"/>
    </source>
</evidence>
<dbReference type="EMBL" id="CP091507">
    <property type="protein sequence ID" value="UOO80293.1"/>
    <property type="molecule type" value="Genomic_DNA"/>
</dbReference>